<organism evidence="1 2">
    <name type="scientific">Panagrellus redivivus</name>
    <name type="common">Microworm</name>
    <dbReference type="NCBI Taxonomy" id="6233"/>
    <lineage>
        <taxon>Eukaryota</taxon>
        <taxon>Metazoa</taxon>
        <taxon>Ecdysozoa</taxon>
        <taxon>Nematoda</taxon>
        <taxon>Chromadorea</taxon>
        <taxon>Rhabditida</taxon>
        <taxon>Tylenchina</taxon>
        <taxon>Panagrolaimomorpha</taxon>
        <taxon>Panagrolaimoidea</taxon>
        <taxon>Panagrolaimidae</taxon>
        <taxon>Panagrellus</taxon>
    </lineage>
</organism>
<keyword evidence="1" id="KW-1185">Reference proteome</keyword>
<name>A0A7E4UP49_PANRE</name>
<dbReference type="Proteomes" id="UP000492821">
    <property type="component" value="Unassembled WGS sequence"/>
</dbReference>
<protein>
    <submittedName>
        <fullName evidence="2">Uncharacterized protein</fullName>
    </submittedName>
</protein>
<evidence type="ECO:0000313" key="1">
    <source>
        <dbReference type="Proteomes" id="UP000492821"/>
    </source>
</evidence>
<reference evidence="2" key="2">
    <citation type="submission" date="2020-10" db="UniProtKB">
        <authorList>
            <consortium name="WormBaseParasite"/>
        </authorList>
    </citation>
    <scope>IDENTIFICATION</scope>
</reference>
<accession>A0A7E4UP49</accession>
<evidence type="ECO:0000313" key="2">
    <source>
        <dbReference type="WBParaSite" id="Pan_g10777.t1"/>
    </source>
</evidence>
<proteinExistence type="predicted"/>
<dbReference type="AlphaFoldDB" id="A0A7E4UP49"/>
<dbReference type="WBParaSite" id="Pan_g10777.t1">
    <property type="protein sequence ID" value="Pan_g10777.t1"/>
    <property type="gene ID" value="Pan_g10777"/>
</dbReference>
<sequence length="74" mass="8324">MPKLMPPTRRLRHCSEAAGGCRLFSGESPKPRAMNTKNASFDEEEEHFFVAVVLFVRVEQQDHDDDTKKSCASG</sequence>
<reference evidence="1" key="1">
    <citation type="journal article" date="2013" name="Genetics">
        <title>The draft genome and transcriptome of Panagrellus redivivus are shaped by the harsh demands of a free-living lifestyle.</title>
        <authorList>
            <person name="Srinivasan J."/>
            <person name="Dillman A.R."/>
            <person name="Macchietto M.G."/>
            <person name="Heikkinen L."/>
            <person name="Lakso M."/>
            <person name="Fracchia K.M."/>
            <person name="Antoshechkin I."/>
            <person name="Mortazavi A."/>
            <person name="Wong G."/>
            <person name="Sternberg P.W."/>
        </authorList>
    </citation>
    <scope>NUCLEOTIDE SEQUENCE [LARGE SCALE GENOMIC DNA]</scope>
    <source>
        <strain evidence="1">MT8872</strain>
    </source>
</reference>